<evidence type="ECO:0000313" key="6">
    <source>
        <dbReference type="EMBL" id="ARN77983.1"/>
    </source>
</evidence>
<dbReference type="EMBL" id="CP019344">
    <property type="protein sequence ID" value="ARN77983.1"/>
    <property type="molecule type" value="Genomic_DNA"/>
</dbReference>
<name>A0A1W6MK74_9FLAO</name>
<gene>
    <name evidence="5" type="primary">rpmC</name>
    <name evidence="6" type="ORF">BST97_08200</name>
</gene>
<organism evidence="6 7">
    <name type="scientific">Nonlabens spongiae</name>
    <dbReference type="NCBI Taxonomy" id="331648"/>
    <lineage>
        <taxon>Bacteria</taxon>
        <taxon>Pseudomonadati</taxon>
        <taxon>Bacteroidota</taxon>
        <taxon>Flavobacteriia</taxon>
        <taxon>Flavobacteriales</taxon>
        <taxon>Flavobacteriaceae</taxon>
        <taxon>Nonlabens</taxon>
    </lineage>
</organism>
<evidence type="ECO:0000256" key="1">
    <source>
        <dbReference type="ARBA" id="ARBA00009254"/>
    </source>
</evidence>
<dbReference type="RefSeq" id="WP_085766777.1">
    <property type="nucleotide sequence ID" value="NZ_CP019344.1"/>
</dbReference>
<dbReference type="STRING" id="331648.BST97_08200"/>
<dbReference type="Pfam" id="PF00831">
    <property type="entry name" value="Ribosomal_L29"/>
    <property type="match status" value="1"/>
</dbReference>
<reference evidence="6 7" key="1">
    <citation type="submission" date="2016-11" db="EMBL/GenBank/DDBJ databases">
        <title>Trade-off between light-utilization and light-protection in marine flavobacteria.</title>
        <authorList>
            <person name="Kumagai Y."/>
        </authorList>
    </citation>
    <scope>NUCLEOTIDE SEQUENCE [LARGE SCALE GENOMIC DNA]</scope>
    <source>
        <strain evidence="6 7">JCM 13191</strain>
    </source>
</reference>
<evidence type="ECO:0000256" key="2">
    <source>
        <dbReference type="ARBA" id="ARBA00022980"/>
    </source>
</evidence>
<accession>A0A1W6MK74</accession>
<dbReference type="NCBIfam" id="TIGR00012">
    <property type="entry name" value="L29"/>
    <property type="match status" value="1"/>
</dbReference>
<dbReference type="HAMAP" id="MF_00374">
    <property type="entry name" value="Ribosomal_uL29"/>
    <property type="match status" value="1"/>
</dbReference>
<dbReference type="AlphaFoldDB" id="A0A1W6MK74"/>
<dbReference type="GO" id="GO:1990904">
    <property type="term" value="C:ribonucleoprotein complex"/>
    <property type="evidence" value="ECO:0007669"/>
    <property type="project" value="UniProtKB-KW"/>
</dbReference>
<dbReference type="OrthoDB" id="5296761at2"/>
<keyword evidence="2 5" id="KW-0689">Ribosomal protein</keyword>
<comment type="similarity">
    <text evidence="1 5">Belongs to the universal ribosomal protein uL29 family.</text>
</comment>
<dbReference type="Gene3D" id="1.10.287.310">
    <property type="match status" value="1"/>
</dbReference>
<dbReference type="SUPFAM" id="SSF46561">
    <property type="entry name" value="Ribosomal protein L29 (L29p)"/>
    <property type="match status" value="1"/>
</dbReference>
<keyword evidence="7" id="KW-1185">Reference proteome</keyword>
<dbReference type="GO" id="GO:0006412">
    <property type="term" value="P:translation"/>
    <property type="evidence" value="ECO:0007669"/>
    <property type="project" value="UniProtKB-UniRule"/>
</dbReference>
<evidence type="ECO:0000313" key="7">
    <source>
        <dbReference type="Proteomes" id="UP000193431"/>
    </source>
</evidence>
<dbReference type="InterPro" id="IPR001854">
    <property type="entry name" value="Ribosomal_uL29"/>
</dbReference>
<sequence>MKQSEIKGLSQEEVAQKLTEARASYAEMKRMHAMSPLDNPSQITKTRKTIARLSTALNNNKA</sequence>
<dbReference type="InterPro" id="IPR036049">
    <property type="entry name" value="Ribosomal_uL29_sf"/>
</dbReference>
<protein>
    <recommendedName>
        <fullName evidence="4 5">Large ribosomal subunit protein uL29</fullName>
    </recommendedName>
</protein>
<evidence type="ECO:0000256" key="5">
    <source>
        <dbReference type="HAMAP-Rule" id="MF_00374"/>
    </source>
</evidence>
<dbReference type="Proteomes" id="UP000193431">
    <property type="component" value="Chromosome"/>
</dbReference>
<keyword evidence="3 5" id="KW-0687">Ribonucleoprotein</keyword>
<evidence type="ECO:0000256" key="4">
    <source>
        <dbReference type="ARBA" id="ARBA00035204"/>
    </source>
</evidence>
<evidence type="ECO:0000256" key="3">
    <source>
        <dbReference type="ARBA" id="ARBA00023274"/>
    </source>
</evidence>
<dbReference type="GO" id="GO:0005840">
    <property type="term" value="C:ribosome"/>
    <property type="evidence" value="ECO:0007669"/>
    <property type="project" value="UniProtKB-KW"/>
</dbReference>
<proteinExistence type="inferred from homology"/>
<dbReference type="GO" id="GO:0003735">
    <property type="term" value="F:structural constituent of ribosome"/>
    <property type="evidence" value="ECO:0007669"/>
    <property type="project" value="InterPro"/>
</dbReference>